<keyword evidence="1" id="KW-0732">Signal</keyword>
<comment type="caution">
    <text evidence="2">The sequence shown here is derived from an EMBL/GenBank/DDBJ whole genome shotgun (WGS) entry which is preliminary data.</text>
</comment>
<dbReference type="PROSITE" id="PS51257">
    <property type="entry name" value="PROKAR_LIPOPROTEIN"/>
    <property type="match status" value="1"/>
</dbReference>
<dbReference type="RefSeq" id="WP_036185288.1">
    <property type="nucleotide sequence ID" value="NZ_AVDA01000008.1"/>
</dbReference>
<sequence length="161" mass="18439">MKKLQMFFMITIIGGLLLAGCSQGAPSAVEPELTTTQMVDEMLSKVEQPMMMELTDNQVKDIYNIDLEDLEDYAIRIPMMNIKTNEIAILKVKDSSKVSAVEEAVKQRAESVQKQFETYLPDQYENAKNYNLVTKGNYILFVISEQSDELIEIYDSFFNQQ</sequence>
<feature type="signal peptide" evidence="1">
    <location>
        <begin position="1"/>
        <end position="24"/>
    </location>
</feature>
<name>A0A0A3I6C3_9BACL</name>
<dbReference type="EMBL" id="JPVN01000008">
    <property type="protein sequence ID" value="KGR79075.1"/>
    <property type="molecule type" value="Genomic_DNA"/>
</dbReference>
<evidence type="ECO:0000256" key="1">
    <source>
        <dbReference type="SAM" id="SignalP"/>
    </source>
</evidence>
<dbReference type="InterPro" id="IPR025648">
    <property type="entry name" value="DUF4358"/>
</dbReference>
<evidence type="ECO:0008006" key="4">
    <source>
        <dbReference type="Google" id="ProtNLM"/>
    </source>
</evidence>
<evidence type="ECO:0000313" key="2">
    <source>
        <dbReference type="EMBL" id="KGR79075.1"/>
    </source>
</evidence>
<dbReference type="STRING" id="1384049.CD29_08720"/>
<dbReference type="AlphaFoldDB" id="A0A0A3I6C3"/>
<dbReference type="OrthoDB" id="2605982at2"/>
<dbReference type="Pfam" id="PF14270">
    <property type="entry name" value="DUF4358"/>
    <property type="match status" value="1"/>
</dbReference>
<evidence type="ECO:0000313" key="3">
    <source>
        <dbReference type="Proteomes" id="UP000030416"/>
    </source>
</evidence>
<accession>A0A0A3I6C3</accession>
<dbReference type="Proteomes" id="UP000030416">
    <property type="component" value="Unassembled WGS sequence"/>
</dbReference>
<reference evidence="2 3" key="1">
    <citation type="submission" date="2014-02" db="EMBL/GenBank/DDBJ databases">
        <title>Draft genome sequence of Lysinibacillus manganicus DSM 26584T.</title>
        <authorList>
            <person name="Zhang F."/>
            <person name="Wang G."/>
            <person name="Zhang L."/>
        </authorList>
    </citation>
    <scope>NUCLEOTIDE SEQUENCE [LARGE SCALE GENOMIC DNA]</scope>
    <source>
        <strain evidence="2 3">DSM 26584</strain>
    </source>
</reference>
<keyword evidence="3" id="KW-1185">Reference proteome</keyword>
<feature type="chain" id="PRO_5002013572" description="DUF4358 domain-containing protein" evidence="1">
    <location>
        <begin position="25"/>
        <end position="161"/>
    </location>
</feature>
<dbReference type="eggNOG" id="ENOG5032RUT">
    <property type="taxonomic scope" value="Bacteria"/>
</dbReference>
<proteinExistence type="predicted"/>
<protein>
    <recommendedName>
        <fullName evidence="4">DUF4358 domain-containing protein</fullName>
    </recommendedName>
</protein>
<organism evidence="2 3">
    <name type="scientific">Ureibacillus manganicus DSM 26584</name>
    <dbReference type="NCBI Taxonomy" id="1384049"/>
    <lineage>
        <taxon>Bacteria</taxon>
        <taxon>Bacillati</taxon>
        <taxon>Bacillota</taxon>
        <taxon>Bacilli</taxon>
        <taxon>Bacillales</taxon>
        <taxon>Caryophanaceae</taxon>
        <taxon>Ureibacillus</taxon>
    </lineage>
</organism>
<gene>
    <name evidence="2" type="ORF">CD29_08720</name>
</gene>